<accession>A0A1B9FTP6</accession>
<proteinExistence type="predicted"/>
<organism evidence="1">
    <name type="scientific">Kwoniella bestiolae CBS 10118</name>
    <dbReference type="NCBI Taxonomy" id="1296100"/>
    <lineage>
        <taxon>Eukaryota</taxon>
        <taxon>Fungi</taxon>
        <taxon>Dikarya</taxon>
        <taxon>Basidiomycota</taxon>
        <taxon>Agaricomycotina</taxon>
        <taxon>Tremellomycetes</taxon>
        <taxon>Tremellales</taxon>
        <taxon>Cryptococcaceae</taxon>
        <taxon>Kwoniella</taxon>
    </lineage>
</organism>
<gene>
    <name evidence="1" type="ORF">I302_07787</name>
    <name evidence="2" type="ORF">I302_108650</name>
</gene>
<protein>
    <submittedName>
        <fullName evidence="1">Uncharacterized protein</fullName>
    </submittedName>
</protein>
<dbReference type="VEuPathDB" id="FungiDB:I302_07787"/>
<reference evidence="1" key="1">
    <citation type="submission" date="2013-07" db="EMBL/GenBank/DDBJ databases">
        <title>The Genome Sequence of Cryptococcus bestiolae CBS10118.</title>
        <authorList>
            <consortium name="The Broad Institute Genome Sequencing Platform"/>
            <person name="Cuomo C."/>
            <person name="Litvintseva A."/>
            <person name="Chen Y."/>
            <person name="Heitman J."/>
            <person name="Sun S."/>
            <person name="Springer D."/>
            <person name="Dromer F."/>
            <person name="Young S.K."/>
            <person name="Zeng Q."/>
            <person name="Gargeya S."/>
            <person name="Fitzgerald M."/>
            <person name="Abouelleil A."/>
            <person name="Alvarado L."/>
            <person name="Berlin A.M."/>
            <person name="Chapman S.B."/>
            <person name="Dewar J."/>
            <person name="Goldberg J."/>
            <person name="Griggs A."/>
            <person name="Gujja S."/>
            <person name="Hansen M."/>
            <person name="Howarth C."/>
            <person name="Imamovic A."/>
            <person name="Larimer J."/>
            <person name="McCowan C."/>
            <person name="Murphy C."/>
            <person name="Pearson M."/>
            <person name="Priest M."/>
            <person name="Roberts A."/>
            <person name="Saif S."/>
            <person name="Shea T."/>
            <person name="Sykes S."/>
            <person name="Wortman J."/>
            <person name="Nusbaum C."/>
            <person name="Birren B."/>
        </authorList>
    </citation>
    <scope>NUCLEOTIDE SEQUENCE [LARGE SCALE GENOMIC DNA]</scope>
    <source>
        <strain evidence="1">CBS 10118</strain>
    </source>
</reference>
<evidence type="ECO:0000313" key="3">
    <source>
        <dbReference type="Proteomes" id="UP000092730"/>
    </source>
</evidence>
<name>A0A1B9FTP6_9TREE</name>
<dbReference type="KEGG" id="kbi:30212186"/>
<dbReference type="EMBL" id="CP144548">
    <property type="protein sequence ID" value="WVW86600.1"/>
    <property type="molecule type" value="Genomic_DNA"/>
</dbReference>
<dbReference type="EMBL" id="KI894025">
    <property type="protein sequence ID" value="OCF22145.1"/>
    <property type="molecule type" value="Genomic_DNA"/>
</dbReference>
<evidence type="ECO:0000313" key="1">
    <source>
        <dbReference type="EMBL" id="OCF22145.1"/>
    </source>
</evidence>
<sequence>MSSPSTTAGRYHATKSEGLISHLPLGTTRRRILPLQLTRFTLPISCMRTITNESLGKLSKVWANESKDPVEELSKLRADSNNTKVTWDRPRGGYDLQLGTLKVGFFDKIDRNRVLDIITKL</sequence>
<dbReference type="GeneID" id="30212186"/>
<dbReference type="AlphaFoldDB" id="A0A1B9FTP6"/>
<reference evidence="2" key="2">
    <citation type="submission" date="2013-07" db="EMBL/GenBank/DDBJ databases">
        <authorList>
            <consortium name="The Broad Institute Genome Sequencing Platform"/>
            <person name="Cuomo C."/>
            <person name="Litvintseva A."/>
            <person name="Chen Y."/>
            <person name="Heitman J."/>
            <person name="Sun S."/>
            <person name="Springer D."/>
            <person name="Dromer F."/>
            <person name="Young S.K."/>
            <person name="Zeng Q."/>
            <person name="Gargeya S."/>
            <person name="Fitzgerald M."/>
            <person name="Abouelleil A."/>
            <person name="Alvarado L."/>
            <person name="Berlin A.M."/>
            <person name="Chapman S.B."/>
            <person name="Dewar J."/>
            <person name="Goldberg J."/>
            <person name="Griggs A."/>
            <person name="Gujja S."/>
            <person name="Hansen M."/>
            <person name="Howarth C."/>
            <person name="Imamovic A."/>
            <person name="Larimer J."/>
            <person name="McCowan C."/>
            <person name="Murphy C."/>
            <person name="Pearson M."/>
            <person name="Priest M."/>
            <person name="Roberts A."/>
            <person name="Saif S."/>
            <person name="Shea T."/>
            <person name="Sykes S."/>
            <person name="Wortman J."/>
            <person name="Nusbaum C."/>
            <person name="Birren B."/>
        </authorList>
    </citation>
    <scope>NUCLEOTIDE SEQUENCE</scope>
    <source>
        <strain evidence="2">CBS 10118</strain>
    </source>
</reference>
<dbReference type="Proteomes" id="UP000092730">
    <property type="component" value="Chromosome 8"/>
</dbReference>
<keyword evidence="3" id="KW-1185">Reference proteome</keyword>
<dbReference type="RefSeq" id="XP_019043215.1">
    <property type="nucleotide sequence ID" value="XM_019194379.1"/>
</dbReference>
<evidence type="ECO:0000313" key="2">
    <source>
        <dbReference type="EMBL" id="WVW86600.1"/>
    </source>
</evidence>
<reference evidence="2" key="4">
    <citation type="submission" date="2024-02" db="EMBL/GenBank/DDBJ databases">
        <title>Comparative genomics of Cryptococcus and Kwoniella reveals pathogenesis evolution and contrasting modes of karyotype evolution via chromosome fusion or intercentromeric recombination.</title>
        <authorList>
            <person name="Coelho M.A."/>
            <person name="David-Palma M."/>
            <person name="Shea T."/>
            <person name="Bowers K."/>
            <person name="McGinley-Smith S."/>
            <person name="Mohammad A.W."/>
            <person name="Gnirke A."/>
            <person name="Yurkov A.M."/>
            <person name="Nowrousian M."/>
            <person name="Sun S."/>
            <person name="Cuomo C.A."/>
            <person name="Heitman J."/>
        </authorList>
    </citation>
    <scope>NUCLEOTIDE SEQUENCE</scope>
    <source>
        <strain evidence="2">CBS 10118</strain>
    </source>
</reference>
<reference evidence="1" key="3">
    <citation type="submission" date="2014-01" db="EMBL/GenBank/DDBJ databases">
        <title>Evolution of pathogenesis and genome organization in the Tremellales.</title>
        <authorList>
            <person name="Cuomo C."/>
            <person name="Litvintseva A."/>
            <person name="Heitman J."/>
            <person name="Chen Y."/>
            <person name="Sun S."/>
            <person name="Springer D."/>
            <person name="Dromer F."/>
            <person name="Young S."/>
            <person name="Zeng Q."/>
            <person name="Chapman S."/>
            <person name="Gujja S."/>
            <person name="Saif S."/>
            <person name="Birren B."/>
        </authorList>
    </citation>
    <scope>NUCLEOTIDE SEQUENCE</scope>
    <source>
        <strain evidence="1">CBS 10118</strain>
    </source>
</reference>